<feature type="transmembrane region" description="Helical" evidence="1">
    <location>
        <begin position="80"/>
        <end position="98"/>
    </location>
</feature>
<sequence>MMVMEGRIGGGYGDDGCCVGGSDGAVGDGDAGATIWWWRGGAVVDESGVGVGFGWLVDVVVERWCCRDGSRGLGAVGVGLVWLGLGAVSGVVAVGALVRWRKEATGGGDGAVGVRMMEMTGRERRGATGEGCGGRCWCGDGEGVRDSGEVVDDGDGDGGYYGCAAEVVGCGCAMVIVLMEVGAMVGDGDGGFGGDGGDAVEIEKERWVVRCDGGDGWRRGWWRERES</sequence>
<accession>A0A5J5BJN6</accession>
<keyword evidence="1" id="KW-0472">Membrane</keyword>
<proteinExistence type="predicted"/>
<keyword evidence="1" id="KW-0812">Transmembrane</keyword>
<dbReference type="Proteomes" id="UP000325577">
    <property type="component" value="Linkage Group LG12"/>
</dbReference>
<dbReference type="EMBL" id="CM018035">
    <property type="protein sequence ID" value="KAA8542934.1"/>
    <property type="molecule type" value="Genomic_DNA"/>
</dbReference>
<organism evidence="2 3">
    <name type="scientific">Nyssa sinensis</name>
    <dbReference type="NCBI Taxonomy" id="561372"/>
    <lineage>
        <taxon>Eukaryota</taxon>
        <taxon>Viridiplantae</taxon>
        <taxon>Streptophyta</taxon>
        <taxon>Embryophyta</taxon>
        <taxon>Tracheophyta</taxon>
        <taxon>Spermatophyta</taxon>
        <taxon>Magnoliopsida</taxon>
        <taxon>eudicotyledons</taxon>
        <taxon>Gunneridae</taxon>
        <taxon>Pentapetalae</taxon>
        <taxon>asterids</taxon>
        <taxon>Cornales</taxon>
        <taxon>Nyssaceae</taxon>
        <taxon>Nyssa</taxon>
    </lineage>
</organism>
<evidence type="ECO:0000313" key="2">
    <source>
        <dbReference type="EMBL" id="KAA8542934.1"/>
    </source>
</evidence>
<protein>
    <submittedName>
        <fullName evidence="2">Uncharacterized protein</fullName>
    </submittedName>
</protein>
<reference evidence="2 3" key="1">
    <citation type="submission" date="2019-09" db="EMBL/GenBank/DDBJ databases">
        <title>A chromosome-level genome assembly of the Chinese tupelo Nyssa sinensis.</title>
        <authorList>
            <person name="Yang X."/>
            <person name="Kang M."/>
            <person name="Yang Y."/>
            <person name="Xiong H."/>
            <person name="Wang M."/>
            <person name="Zhang Z."/>
            <person name="Wang Z."/>
            <person name="Wu H."/>
            <person name="Ma T."/>
            <person name="Liu J."/>
            <person name="Xi Z."/>
        </authorList>
    </citation>
    <scope>NUCLEOTIDE SEQUENCE [LARGE SCALE GENOMIC DNA]</scope>
    <source>
        <strain evidence="2">J267</strain>
        <tissue evidence="2">Leaf</tissue>
    </source>
</reference>
<dbReference type="AlphaFoldDB" id="A0A5J5BJN6"/>
<evidence type="ECO:0000256" key="1">
    <source>
        <dbReference type="SAM" id="Phobius"/>
    </source>
</evidence>
<evidence type="ECO:0000313" key="3">
    <source>
        <dbReference type="Proteomes" id="UP000325577"/>
    </source>
</evidence>
<gene>
    <name evidence="2" type="ORF">F0562_024086</name>
</gene>
<name>A0A5J5BJN6_9ASTE</name>
<keyword evidence="3" id="KW-1185">Reference proteome</keyword>
<keyword evidence="1" id="KW-1133">Transmembrane helix</keyword>